<comment type="caution">
    <text evidence="6">The sequence shown here is derived from an EMBL/GenBank/DDBJ whole genome shotgun (WGS) entry which is preliminary data.</text>
</comment>
<feature type="transmembrane region" description="Helical" evidence="2">
    <location>
        <begin position="6"/>
        <end position="27"/>
    </location>
</feature>
<accession>A0A101I8W7</accession>
<dbReference type="PATRIC" id="fig|1236046.5.peg.1339"/>
<evidence type="ECO:0000313" key="6">
    <source>
        <dbReference type="EMBL" id="KUK90920.1"/>
    </source>
</evidence>
<sequence length="400" mass="44734">MKSVHLSLVVLVIFQVIIFFFLIFLMFREAYSSMLGRDLAGETFLIVGIDTGGSSKDAVGGRTDYISVAYFGSSGALLLKSIPRDTIITYKSERRKINSLYNSFGMEVLIQEVEKLVERKITGSVVIDFNTVTEATKFSGPIRVEVSSLMHHDDFQQGLHIHFEPGIHFLEGEDLLKFLRYRQADSGDLGRIERQKQVVEQFVQNLIKAGPSKIIEMIDFVIESTDISIDKKSLTDLAVGFFTGQRAISFTQIDYYIDDDGRIIPSGPGEDEPEPVRTGSASPRILVVNNIPDFSVKFGDFAEIIKGQWSSLAGVKVEATGIVPDISGIEKRDTYLFINSRASEIRELFSKAHAYHRPVVMITSSFGGLEYYYSLIDSLSKNRFYQSNYDAYVLLGVGGK</sequence>
<evidence type="ECO:0000313" key="4">
    <source>
        <dbReference type="EMBL" id="HCO70231.1"/>
    </source>
</evidence>
<evidence type="ECO:0000256" key="2">
    <source>
        <dbReference type="SAM" id="Phobius"/>
    </source>
</evidence>
<keyword evidence="2" id="KW-1133">Transmembrane helix</keyword>
<protein>
    <submittedName>
        <fullName evidence="6">Transcriptional attenuator, LytR family</fullName>
    </submittedName>
    <submittedName>
        <fullName evidence="4">Transcriptional regulator</fullName>
    </submittedName>
</protein>
<reference evidence="4 9" key="3">
    <citation type="journal article" date="2018" name="Nat. Biotechnol.">
        <title>A standardized bacterial taxonomy based on genome phylogeny substantially revises the tree of life.</title>
        <authorList>
            <person name="Parks D.H."/>
            <person name="Chuvochina M."/>
            <person name="Waite D.W."/>
            <person name="Rinke C."/>
            <person name="Skarshewski A."/>
            <person name="Chaumeil P.A."/>
            <person name="Hugenholtz P."/>
        </authorList>
    </citation>
    <scope>NUCLEOTIDE SEQUENCE [LARGE SCALE GENOMIC DNA]</scope>
    <source>
        <strain evidence="4">UBA9905</strain>
    </source>
</reference>
<dbReference type="EMBL" id="DQBS01000151">
    <property type="protein sequence ID" value="HCO70231.1"/>
    <property type="molecule type" value="Genomic_DNA"/>
</dbReference>
<proteinExistence type="inferred from homology"/>
<keyword evidence="2" id="KW-0812">Transmembrane</keyword>
<dbReference type="Proteomes" id="UP000055014">
    <property type="component" value="Unassembled WGS sequence"/>
</dbReference>
<dbReference type="InterPro" id="IPR004474">
    <property type="entry name" value="LytR_CpsA_psr"/>
</dbReference>
<dbReference type="EMBL" id="LGGH01000002">
    <property type="protein sequence ID" value="KUK68662.1"/>
    <property type="molecule type" value="Genomic_DNA"/>
</dbReference>
<dbReference type="Gene3D" id="3.40.630.190">
    <property type="entry name" value="LCP protein"/>
    <property type="match status" value="1"/>
</dbReference>
<evidence type="ECO:0000313" key="7">
    <source>
        <dbReference type="Proteomes" id="UP000054260"/>
    </source>
</evidence>
<feature type="domain" description="Cell envelope-related transcriptional attenuator" evidence="3">
    <location>
        <begin position="74"/>
        <end position="206"/>
    </location>
</feature>
<dbReference type="PANTHER" id="PTHR33392:SF6">
    <property type="entry name" value="POLYISOPRENYL-TEICHOIC ACID--PEPTIDOGLYCAN TEICHOIC ACID TRANSFERASE TAGU"/>
    <property type="match status" value="1"/>
</dbReference>
<evidence type="ECO:0000313" key="8">
    <source>
        <dbReference type="Proteomes" id="UP000055014"/>
    </source>
</evidence>
<dbReference type="Proteomes" id="UP000264215">
    <property type="component" value="Unassembled WGS sequence"/>
</dbReference>
<evidence type="ECO:0000313" key="9">
    <source>
        <dbReference type="Proteomes" id="UP000264215"/>
    </source>
</evidence>
<dbReference type="AlphaFoldDB" id="A0A101I8W7"/>
<reference evidence="6" key="1">
    <citation type="journal article" date="2015" name="MBio">
        <title>Genome-resolved metagenomic analysis reveals roles for candidate phyla and other microbial community members in biogeochemical transformations in oil reservoirs.</title>
        <authorList>
            <person name="Hu P."/>
            <person name="Tom L."/>
            <person name="Singh A."/>
            <person name="Thomas B.C."/>
            <person name="Baker B.J."/>
            <person name="Piceno Y.M."/>
            <person name="Andersen G.L."/>
            <person name="Banfield J.F."/>
        </authorList>
    </citation>
    <scope>NUCLEOTIDE SEQUENCE [LARGE SCALE GENOMIC DNA]</scope>
    <source>
        <strain evidence="5">46_47</strain>
        <strain evidence="6">46_70</strain>
    </source>
</reference>
<comment type="similarity">
    <text evidence="1">Belongs to the LytR/CpsA/Psr (LCP) family.</text>
</comment>
<evidence type="ECO:0000256" key="1">
    <source>
        <dbReference type="ARBA" id="ARBA00006068"/>
    </source>
</evidence>
<dbReference type="EMBL" id="LGGW01000015">
    <property type="protein sequence ID" value="KUK90920.1"/>
    <property type="molecule type" value="Genomic_DNA"/>
</dbReference>
<dbReference type="PANTHER" id="PTHR33392">
    <property type="entry name" value="POLYISOPRENYL-TEICHOIC ACID--PEPTIDOGLYCAN TEICHOIC ACID TRANSFERASE TAGU"/>
    <property type="match status" value="1"/>
</dbReference>
<keyword evidence="2" id="KW-0472">Membrane</keyword>
<dbReference type="Pfam" id="PF03816">
    <property type="entry name" value="LytR_cpsA_psr"/>
    <property type="match status" value="1"/>
</dbReference>
<name>A0A101I8W7_9BACT</name>
<gene>
    <name evidence="4" type="ORF">DIT26_06610</name>
    <name evidence="5" type="ORF">XD86_0029</name>
    <name evidence="6" type="ORF">XE02_0308</name>
</gene>
<reference evidence="7 8" key="2">
    <citation type="journal article" date="2015" name="MBio">
        <title>Genome-Resolved Metagenomic Analysis Reveals Roles for Candidate Phyla and Other Microbial Community Members in Biogeochemical Transformations in Oil Reservoirs.</title>
        <authorList>
            <person name="Hu P."/>
            <person name="Tom L."/>
            <person name="Singh A."/>
            <person name="Thomas B.C."/>
            <person name="Baker B.J."/>
            <person name="Piceno Y.M."/>
            <person name="Andersen G.L."/>
            <person name="Banfield J.F."/>
        </authorList>
    </citation>
    <scope>NUCLEOTIDE SEQUENCE [LARGE SCALE GENOMIC DNA]</scope>
</reference>
<evidence type="ECO:0000259" key="3">
    <source>
        <dbReference type="Pfam" id="PF03816"/>
    </source>
</evidence>
<evidence type="ECO:0000313" key="5">
    <source>
        <dbReference type="EMBL" id="KUK68662.1"/>
    </source>
</evidence>
<dbReference type="InterPro" id="IPR050922">
    <property type="entry name" value="LytR/CpsA/Psr_CW_biosynth"/>
</dbReference>
<dbReference type="NCBIfam" id="TIGR00350">
    <property type="entry name" value="lytR_cpsA_psr"/>
    <property type="match status" value="1"/>
</dbReference>
<organism evidence="6 8">
    <name type="scientific">Mesotoga infera</name>
    <dbReference type="NCBI Taxonomy" id="1236046"/>
    <lineage>
        <taxon>Bacteria</taxon>
        <taxon>Thermotogati</taxon>
        <taxon>Thermotogota</taxon>
        <taxon>Thermotogae</taxon>
        <taxon>Kosmotogales</taxon>
        <taxon>Kosmotogaceae</taxon>
        <taxon>Mesotoga</taxon>
    </lineage>
</organism>
<dbReference type="Proteomes" id="UP000054260">
    <property type="component" value="Unassembled WGS sequence"/>
</dbReference>